<evidence type="ECO:0000259" key="2">
    <source>
        <dbReference type="Pfam" id="PF17148"/>
    </source>
</evidence>
<dbReference type="Pfam" id="PF17162">
    <property type="entry name" value="DUF5118"/>
    <property type="match status" value="1"/>
</dbReference>
<dbReference type="InterPro" id="IPR024079">
    <property type="entry name" value="MetalloPept_cat_dom_sf"/>
</dbReference>
<feature type="domain" description="DUF5117" evidence="2">
    <location>
        <begin position="108"/>
        <end position="296"/>
    </location>
</feature>
<dbReference type="Gene3D" id="3.40.390.10">
    <property type="entry name" value="Collagenase (Catalytic Domain)"/>
    <property type="match status" value="1"/>
</dbReference>
<dbReference type="InterPro" id="IPR032534">
    <property type="entry name" value="EcxA_zinc-bd"/>
</dbReference>
<dbReference type="Proteomes" id="UP000321578">
    <property type="component" value="Unassembled WGS sequence"/>
</dbReference>
<dbReference type="InterPro" id="IPR033413">
    <property type="entry name" value="DUF5117"/>
</dbReference>
<keyword evidence="4" id="KW-0482">Metalloprotease</keyword>
<accession>A0A5C6ZHN5</accession>
<feature type="domain" description="DUF5118" evidence="3">
    <location>
        <begin position="47"/>
        <end position="95"/>
    </location>
</feature>
<dbReference type="GO" id="GO:0008237">
    <property type="term" value="F:metallopeptidase activity"/>
    <property type="evidence" value="ECO:0007669"/>
    <property type="project" value="UniProtKB-KW"/>
</dbReference>
<gene>
    <name evidence="4" type="ORF">ESY86_10590</name>
</gene>
<dbReference type="SUPFAM" id="SSF55486">
    <property type="entry name" value="Metalloproteases ('zincins'), catalytic domain"/>
    <property type="match status" value="1"/>
</dbReference>
<dbReference type="Pfam" id="PF16313">
    <property type="entry name" value="DUF4953"/>
    <property type="match status" value="1"/>
</dbReference>
<name>A0A5C6ZHN5_9FLAO</name>
<reference evidence="4 5" key="1">
    <citation type="submission" date="2019-08" db="EMBL/GenBank/DDBJ databases">
        <title>Genomes of Subsaximicrobium wynnwilliamsii strains.</title>
        <authorList>
            <person name="Bowman J.P."/>
        </authorList>
    </citation>
    <scope>NUCLEOTIDE SEQUENCE [LARGE SCALE GENOMIC DNA]</scope>
    <source>
        <strain evidence="4 5">2-80-2</strain>
    </source>
</reference>
<dbReference type="PANTHER" id="PTHR38478">
    <property type="entry name" value="PEPTIDASE M1A AND M12B"/>
    <property type="match status" value="1"/>
</dbReference>
<evidence type="ECO:0000259" key="1">
    <source>
        <dbReference type="Pfam" id="PF16313"/>
    </source>
</evidence>
<feature type="domain" description="EcxA zinc-binding" evidence="1">
    <location>
        <begin position="430"/>
        <end position="734"/>
    </location>
</feature>
<dbReference type="InterPro" id="IPR033428">
    <property type="entry name" value="DUF5118"/>
</dbReference>
<dbReference type="PANTHER" id="PTHR38478:SF1">
    <property type="entry name" value="ZINC DEPENDENT METALLOPROTEASE DOMAIN LIPOPROTEIN"/>
    <property type="match status" value="1"/>
</dbReference>
<keyword evidence="4" id="KW-0378">Hydrolase</keyword>
<protein>
    <submittedName>
        <fullName evidence="4">Zinc-dependent metalloprotease</fullName>
    </submittedName>
</protein>
<evidence type="ECO:0000313" key="5">
    <source>
        <dbReference type="Proteomes" id="UP000321578"/>
    </source>
</evidence>
<dbReference type="RefSeq" id="WP_147086559.1">
    <property type="nucleotide sequence ID" value="NZ_VORM01000005.1"/>
</dbReference>
<dbReference type="AlphaFoldDB" id="A0A5C6ZHN5"/>
<evidence type="ECO:0000259" key="3">
    <source>
        <dbReference type="Pfam" id="PF17162"/>
    </source>
</evidence>
<dbReference type="InterPro" id="IPR034032">
    <property type="entry name" value="Zn_MMP-like_bac"/>
</dbReference>
<organism evidence="4 5">
    <name type="scientific">Subsaximicrobium wynnwilliamsii</name>
    <dbReference type="NCBI Taxonomy" id="291179"/>
    <lineage>
        <taxon>Bacteria</taxon>
        <taxon>Pseudomonadati</taxon>
        <taxon>Bacteroidota</taxon>
        <taxon>Flavobacteriia</taxon>
        <taxon>Flavobacteriales</taxon>
        <taxon>Flavobacteriaceae</taxon>
        <taxon>Subsaximicrobium</taxon>
    </lineage>
</organism>
<dbReference type="GO" id="GO:0006508">
    <property type="term" value="P:proteolysis"/>
    <property type="evidence" value="ECO:0007669"/>
    <property type="project" value="UniProtKB-KW"/>
</dbReference>
<keyword evidence="4" id="KW-0645">Protease</keyword>
<evidence type="ECO:0000313" key="4">
    <source>
        <dbReference type="EMBL" id="TXD88934.1"/>
    </source>
</evidence>
<sequence length="823" mass="93471">MKNTILVIGLTLSFLAPNLSISQSKRQKKKNKANTEISTPKKDESKIKAYNEVITKAAITDEGLFKVHKVKENYFFEIPDSLLNKDMLLVSRIAKLPANLGGGYINAGSKTGERIIVWQRFEDKILIKERSYNAVADEALPISISVQSNNYEPTLFAFDIEAFSPDSTAVVVDVTKFYNTDVKVISGLSSRLRESYKVKNLDNSRSFINSMKSFPKNIEVVQDMTYTASEPPSAETAETISLQMNQSMVLLPASPMQKRFADERVGWFTFSQVDYGSEQLKADTKTYIRRWRLEPKDPEAYARGELVEPVKPIVYYLDPATPKALRKYIKEGIELWQGPFETAGFKNAIIAKDPPTKEEDPEFSPEDVRYSVIRYVASETRNAVGPSVSDPRSGEIIESDIIWYHNHLRSYRNRYLLETGAANPSARTLNTPAEEIGEMMKMVIAHEVGHALGLPHNMSASKAYDVESYRDGAFTQEFGIAATIMDYARYNYIAQPGDENIRFIRQIGPYDHYAINWGYRRIPNAYTAEAEKPLLNAWILEKEGDPKYVFGKQSSRFDPTSQTEDIGNDAVLASTYALKNLKYVAAHLPQWTSDQTNDYDDLEELYGELLSCYNRYVNHVATNIGGVEEHLLKPNQNGSFYVATPKPVQEQSMQWLQENAFKTPTWLVDKTMLTNIDYAGYTEGLSRLQNRFLNSLLDFETLGRLLDHETINAENYAALEMLEELRKGIWSETTGSSNVDVFRRNLQRAYVERMGYLMTGDLNPKRSNQYFNVAQSDVRALVRGELNQLKSQVASAAARSVNTVTKYHYKDVLKRVELILDPK</sequence>
<dbReference type="CDD" id="cd04276">
    <property type="entry name" value="ZnMc_MMP_like_2"/>
    <property type="match status" value="1"/>
</dbReference>
<proteinExistence type="predicted"/>
<dbReference type="OrthoDB" id="9776599at2"/>
<dbReference type="Pfam" id="PF17148">
    <property type="entry name" value="DUF5117"/>
    <property type="match status" value="1"/>
</dbReference>
<comment type="caution">
    <text evidence="4">The sequence shown here is derived from an EMBL/GenBank/DDBJ whole genome shotgun (WGS) entry which is preliminary data.</text>
</comment>
<dbReference type="EMBL" id="VORO01000010">
    <property type="protein sequence ID" value="TXD88934.1"/>
    <property type="molecule type" value="Genomic_DNA"/>
</dbReference>
<keyword evidence="5" id="KW-1185">Reference proteome</keyword>